<evidence type="ECO:0000256" key="7">
    <source>
        <dbReference type="ARBA" id="ARBA00022729"/>
    </source>
</evidence>
<keyword evidence="7 13" id="KW-0732">Signal</keyword>
<dbReference type="InterPro" id="IPR043159">
    <property type="entry name" value="Lectin_gal-bd_sf"/>
</dbReference>
<dbReference type="FunFam" id="2.60.120.260:FF:000050">
    <property type="entry name" value="Beta-galactosidase"/>
    <property type="match status" value="1"/>
</dbReference>
<evidence type="ECO:0000256" key="5">
    <source>
        <dbReference type="ARBA" id="ARBA00022523"/>
    </source>
</evidence>
<evidence type="ECO:0000256" key="10">
    <source>
        <dbReference type="ARBA" id="ARBA00023295"/>
    </source>
</evidence>
<evidence type="ECO:0000256" key="11">
    <source>
        <dbReference type="RuleBase" id="RU000675"/>
    </source>
</evidence>
<dbReference type="Pfam" id="PF17834">
    <property type="entry name" value="GHD"/>
    <property type="match status" value="1"/>
</dbReference>
<comment type="similarity">
    <text evidence="3 12">Belongs to the glycosyl hydrolase 35 family.</text>
</comment>
<dbReference type="Gene3D" id="2.60.120.740">
    <property type="match status" value="1"/>
</dbReference>
<evidence type="ECO:0000313" key="15">
    <source>
        <dbReference type="EMBL" id="RZC44938.1"/>
    </source>
</evidence>
<dbReference type="Gene3D" id="2.60.120.260">
    <property type="entry name" value="Galactose-binding domain-like"/>
    <property type="match status" value="2"/>
</dbReference>
<reference evidence="15 16" key="1">
    <citation type="journal article" date="2018" name="Science">
        <title>The opium poppy genome and morphinan production.</title>
        <authorList>
            <person name="Guo L."/>
            <person name="Winzer T."/>
            <person name="Yang X."/>
            <person name="Li Y."/>
            <person name="Ning Z."/>
            <person name="He Z."/>
            <person name="Teodor R."/>
            <person name="Lu Y."/>
            <person name="Bowser T.A."/>
            <person name="Graham I.A."/>
            <person name="Ye K."/>
        </authorList>
    </citation>
    <scope>NUCLEOTIDE SEQUENCE [LARGE SCALE GENOMIC DNA]</scope>
    <source>
        <strain evidence="16">cv. HN1</strain>
        <tissue evidence="15">Leaves</tissue>
    </source>
</reference>
<feature type="domain" description="SUEL-type lectin" evidence="14">
    <location>
        <begin position="740"/>
        <end position="828"/>
    </location>
</feature>
<keyword evidence="8 11" id="KW-0378">Hydrolase</keyword>
<dbReference type="GO" id="GO:0030246">
    <property type="term" value="F:carbohydrate binding"/>
    <property type="evidence" value="ECO:0007669"/>
    <property type="project" value="InterPro"/>
</dbReference>
<evidence type="ECO:0000259" key="14">
    <source>
        <dbReference type="PROSITE" id="PS50228"/>
    </source>
</evidence>
<dbReference type="Pfam" id="PF01301">
    <property type="entry name" value="Glyco_hydro_35"/>
    <property type="match status" value="1"/>
</dbReference>
<proteinExistence type="inferred from homology"/>
<dbReference type="Pfam" id="PF21467">
    <property type="entry name" value="BetaGal_gal-bd"/>
    <property type="match status" value="1"/>
</dbReference>
<dbReference type="PROSITE" id="PS50228">
    <property type="entry name" value="SUEL_LECTIN"/>
    <property type="match status" value="1"/>
</dbReference>
<feature type="chain" id="PRO_5021222069" description="Beta-galactosidase" evidence="13">
    <location>
        <begin position="24"/>
        <end position="836"/>
    </location>
</feature>
<dbReference type="PRINTS" id="PR00742">
    <property type="entry name" value="GLHYDRLASE35"/>
</dbReference>
<protein>
    <recommendedName>
        <fullName evidence="4 11">Beta-galactosidase</fullName>
        <ecNumber evidence="4 11">3.2.1.23</ecNumber>
    </recommendedName>
</protein>
<dbReference type="EC" id="3.2.1.23" evidence="4 11"/>
<keyword evidence="9" id="KW-0325">Glycoprotein</keyword>
<name>A0A4Y7IBQ6_PAPSO</name>
<evidence type="ECO:0000256" key="4">
    <source>
        <dbReference type="ARBA" id="ARBA00012756"/>
    </source>
</evidence>
<dbReference type="InterPro" id="IPR008979">
    <property type="entry name" value="Galactose-bd-like_sf"/>
</dbReference>
<organism evidence="15 16">
    <name type="scientific">Papaver somniferum</name>
    <name type="common">Opium poppy</name>
    <dbReference type="NCBI Taxonomy" id="3469"/>
    <lineage>
        <taxon>Eukaryota</taxon>
        <taxon>Viridiplantae</taxon>
        <taxon>Streptophyta</taxon>
        <taxon>Embryophyta</taxon>
        <taxon>Tracheophyta</taxon>
        <taxon>Spermatophyta</taxon>
        <taxon>Magnoliopsida</taxon>
        <taxon>Ranunculales</taxon>
        <taxon>Papaveraceae</taxon>
        <taxon>Papaveroideae</taxon>
        <taxon>Papaver</taxon>
    </lineage>
</organism>
<evidence type="ECO:0000256" key="12">
    <source>
        <dbReference type="RuleBase" id="RU003679"/>
    </source>
</evidence>
<evidence type="ECO:0000256" key="9">
    <source>
        <dbReference type="ARBA" id="ARBA00023180"/>
    </source>
</evidence>
<keyword evidence="6" id="KW-0964">Secreted</keyword>
<feature type="signal peptide" evidence="13">
    <location>
        <begin position="1"/>
        <end position="23"/>
    </location>
</feature>
<sequence length="836" mass="93947">MVIPERLLFLTVFLSLCIALVVSDDEKLNLNAVTFDGRSIMVNGRRELFFSGSIHYPRSPPEEWPEILNKAKHGGLNVIQTYVFWNIHEPVQGQFNFEGKYDIVKFIKLIQKTGMYVVLRIGPFIEAEWNFGGFPYWLKEIPGITFRADEDNFKFHMKQFTEMIIKKMKDEKLFASQGGPIILAQIENEYNNVQLAYKSLGTRYVEWAGNMAVGMKTGVPWVMCKQKDAPDPVINTCNGRNCGDTFTGPNRPNKPSLWTENWTAQYRVFGDPPSARSAEDLAFSVARFFSKNGTLANYYMYYGGTNFGRTASSFVTTRYYDEAPIDSFGLQKEPKWGHLRDLHTALRLSKKALLFGDKISVEILGDQLEARIYEKPGGECAAFLYNNRTREPATATFRGNQYYLPAHSISILPDCKTVVYNTQTVVAQHNARTFQKSERANRDVKWEMTREIIPTVDDAKIKYIEPLELLAQTKDTTDYLWYTTRFEVKSEDLEGSHPVIQVANLGHAMGAFVNGEYIGNGHGNNIDKSFSFKAPVNLKVGTNDISLLGMTVGLPDSGAYLEHRMAGVHAVAIEGLKSGRRDLSFNGWNHKVGMEGEKIKLFTQGGSHRATWSSAKGKGKPLTWYKRYFDTPEGDSPPAIDMSTMGKGMVWVNGQSIGRYWVSYLSPIGKPSQVEYHIPRSFLKPSDNLLVIFEEEGGDIDGVQIVLAKRDTICSFVSEYHPPTVKSWARQDAKITALKDDMKPKAHLKCPNYKVMASIDFASFGNPTGVCGIISAGNCTSASSQKVVEQYCLGKTECSIPIDRKIFDKDQGPCPEIQKMLAIQATCVEGSHKREQ</sequence>
<keyword evidence="5" id="KW-0052">Apoplast</keyword>
<dbReference type="CDD" id="cd22842">
    <property type="entry name" value="Gal_Rha_Lectin_BGal"/>
    <property type="match status" value="1"/>
</dbReference>
<gene>
    <name evidence="15" type="ORF">C5167_037889</name>
</gene>
<keyword evidence="10 11" id="KW-0326">Glycosidase</keyword>
<dbReference type="InterPro" id="IPR017853">
    <property type="entry name" value="GH"/>
</dbReference>
<evidence type="ECO:0000256" key="1">
    <source>
        <dbReference type="ARBA" id="ARBA00001412"/>
    </source>
</evidence>
<dbReference type="GO" id="GO:0048046">
    <property type="term" value="C:apoplast"/>
    <property type="evidence" value="ECO:0007669"/>
    <property type="project" value="UniProtKB-SubCell"/>
</dbReference>
<evidence type="ECO:0000256" key="6">
    <source>
        <dbReference type="ARBA" id="ARBA00022525"/>
    </source>
</evidence>
<comment type="catalytic activity">
    <reaction evidence="1 11">
        <text>Hydrolysis of terminal non-reducing beta-D-galactose residues in beta-D-galactosides.</text>
        <dbReference type="EC" id="3.2.1.23"/>
    </reaction>
</comment>
<evidence type="ECO:0000256" key="2">
    <source>
        <dbReference type="ARBA" id="ARBA00004271"/>
    </source>
</evidence>
<evidence type="ECO:0000313" key="16">
    <source>
        <dbReference type="Proteomes" id="UP000316621"/>
    </source>
</evidence>
<evidence type="ECO:0000256" key="8">
    <source>
        <dbReference type="ARBA" id="ARBA00022801"/>
    </source>
</evidence>
<dbReference type="OrthoDB" id="1657402at2759"/>
<dbReference type="Proteomes" id="UP000316621">
    <property type="component" value="Chromosome 1"/>
</dbReference>
<dbReference type="SUPFAM" id="SSF51445">
    <property type="entry name" value="(Trans)glycosidases"/>
    <property type="match status" value="1"/>
</dbReference>
<dbReference type="GO" id="GO:0005975">
    <property type="term" value="P:carbohydrate metabolic process"/>
    <property type="evidence" value="ECO:0007669"/>
    <property type="project" value="InterPro"/>
</dbReference>
<comment type="subcellular location">
    <subcellularLocation>
        <location evidence="2">Secreted</location>
        <location evidence="2">Extracellular space</location>
        <location evidence="2">Apoplast</location>
    </subcellularLocation>
</comment>
<dbReference type="InterPro" id="IPR048913">
    <property type="entry name" value="BetaGal_gal-bd"/>
</dbReference>
<dbReference type="Gene3D" id="3.20.20.80">
    <property type="entry name" value="Glycosidases"/>
    <property type="match status" value="1"/>
</dbReference>
<dbReference type="SUPFAM" id="SSF49785">
    <property type="entry name" value="Galactose-binding domain-like"/>
    <property type="match status" value="2"/>
</dbReference>
<dbReference type="AlphaFoldDB" id="A0A4Y7IBQ6"/>
<evidence type="ECO:0000256" key="3">
    <source>
        <dbReference type="ARBA" id="ARBA00009809"/>
    </source>
</evidence>
<dbReference type="Pfam" id="PF02140">
    <property type="entry name" value="SUEL_Lectin"/>
    <property type="match status" value="1"/>
</dbReference>
<dbReference type="InterPro" id="IPR019801">
    <property type="entry name" value="Glyco_hydro_35_CS"/>
</dbReference>
<dbReference type="GO" id="GO:0004565">
    <property type="term" value="F:beta-galactosidase activity"/>
    <property type="evidence" value="ECO:0007669"/>
    <property type="project" value="UniProtKB-EC"/>
</dbReference>
<dbReference type="FunFam" id="3.20.20.80:FF:000006">
    <property type="entry name" value="Beta-galactosidase"/>
    <property type="match status" value="1"/>
</dbReference>
<dbReference type="OMA" id="WVMCKEK"/>
<dbReference type="InterPro" id="IPR041392">
    <property type="entry name" value="GHD"/>
</dbReference>
<dbReference type="STRING" id="3469.A0A4Y7IBQ6"/>
<dbReference type="PANTHER" id="PTHR23421">
    <property type="entry name" value="BETA-GALACTOSIDASE RELATED"/>
    <property type="match status" value="1"/>
</dbReference>
<dbReference type="InterPro" id="IPR031330">
    <property type="entry name" value="Gly_Hdrlase_35_cat"/>
</dbReference>
<evidence type="ECO:0000256" key="13">
    <source>
        <dbReference type="SAM" id="SignalP"/>
    </source>
</evidence>
<dbReference type="Gramene" id="RZC44938">
    <property type="protein sequence ID" value="RZC44938"/>
    <property type="gene ID" value="C5167_037889"/>
</dbReference>
<dbReference type="InterPro" id="IPR001944">
    <property type="entry name" value="Glycoside_Hdrlase_35"/>
</dbReference>
<dbReference type="EMBL" id="CM010715">
    <property type="protein sequence ID" value="RZC44938.1"/>
    <property type="molecule type" value="Genomic_DNA"/>
</dbReference>
<keyword evidence="16" id="KW-1185">Reference proteome</keyword>
<dbReference type="InterPro" id="IPR000922">
    <property type="entry name" value="Lectin_gal-bd_dom"/>
</dbReference>
<dbReference type="PROSITE" id="PS01182">
    <property type="entry name" value="GLYCOSYL_HYDROL_F35"/>
    <property type="match status" value="1"/>
</dbReference>
<accession>A0A4Y7IBQ6</accession>